<dbReference type="GO" id="GO:0005634">
    <property type="term" value="C:nucleus"/>
    <property type="evidence" value="ECO:0007669"/>
    <property type="project" value="UniProtKB-SubCell"/>
</dbReference>
<evidence type="ECO:0000256" key="2">
    <source>
        <dbReference type="ARBA" id="ARBA00023015"/>
    </source>
</evidence>
<organism evidence="8 9">
    <name type="scientific">Diutina rugosa</name>
    <name type="common">Yeast</name>
    <name type="synonym">Candida rugosa</name>
    <dbReference type="NCBI Taxonomy" id="5481"/>
    <lineage>
        <taxon>Eukaryota</taxon>
        <taxon>Fungi</taxon>
        <taxon>Dikarya</taxon>
        <taxon>Ascomycota</taxon>
        <taxon>Saccharomycotina</taxon>
        <taxon>Pichiomycetes</taxon>
        <taxon>Debaryomycetaceae</taxon>
        <taxon>Diutina</taxon>
    </lineage>
</organism>
<evidence type="ECO:0000256" key="3">
    <source>
        <dbReference type="ARBA" id="ARBA00023163"/>
    </source>
</evidence>
<dbReference type="PANTHER" id="PTHR47573">
    <property type="entry name" value="PROTEIN AF-9 HOMOLOG"/>
    <property type="match status" value="1"/>
</dbReference>
<evidence type="ECO:0000256" key="5">
    <source>
        <dbReference type="PROSITE-ProRule" id="PRU00376"/>
    </source>
</evidence>
<evidence type="ECO:0000256" key="4">
    <source>
        <dbReference type="ARBA" id="ARBA00023242"/>
    </source>
</evidence>
<comment type="subcellular location">
    <subcellularLocation>
        <location evidence="5">Nucleus</location>
    </subcellularLocation>
</comment>
<dbReference type="CDD" id="cd16908">
    <property type="entry name" value="YEATS_Yaf9_like"/>
    <property type="match status" value="1"/>
</dbReference>
<dbReference type="RefSeq" id="XP_034010915.1">
    <property type="nucleotide sequence ID" value="XM_034157151.1"/>
</dbReference>
<dbReference type="Proteomes" id="UP000449547">
    <property type="component" value="Unassembled WGS sequence"/>
</dbReference>
<dbReference type="PROSITE" id="PS51037">
    <property type="entry name" value="YEATS"/>
    <property type="match status" value="1"/>
</dbReference>
<dbReference type="EMBL" id="SWFT01000123">
    <property type="protein sequence ID" value="KAA8899452.1"/>
    <property type="molecule type" value="Genomic_DNA"/>
</dbReference>
<proteinExistence type="predicted"/>
<dbReference type="PANTHER" id="PTHR47573:SF1">
    <property type="entry name" value="PROTEIN AF-9 HOMOLOG"/>
    <property type="match status" value="1"/>
</dbReference>
<keyword evidence="9" id="KW-1185">Reference proteome</keyword>
<dbReference type="Gene3D" id="2.60.40.1970">
    <property type="entry name" value="YEATS domain"/>
    <property type="match status" value="1"/>
</dbReference>
<dbReference type="GeneID" id="54782945"/>
<feature type="domain" description="YEATS" evidence="7">
    <location>
        <begin position="4"/>
        <end position="166"/>
    </location>
</feature>
<keyword evidence="4 5" id="KW-0539">Nucleus</keyword>
<dbReference type="AlphaFoldDB" id="A0A642UI33"/>
<evidence type="ECO:0000313" key="8">
    <source>
        <dbReference type="EMBL" id="KAA8899452.1"/>
    </source>
</evidence>
<dbReference type="OMA" id="VKPYHNE"/>
<dbReference type="GO" id="GO:0006355">
    <property type="term" value="P:regulation of DNA-templated transcription"/>
    <property type="evidence" value="ECO:0007669"/>
    <property type="project" value="InterPro"/>
</dbReference>
<dbReference type="Pfam" id="PF03366">
    <property type="entry name" value="YEATS"/>
    <property type="match status" value="1"/>
</dbReference>
<dbReference type="InterPro" id="IPR005033">
    <property type="entry name" value="YEATS"/>
</dbReference>
<gene>
    <name evidence="8" type="ORF">DIURU_004294</name>
</gene>
<name>A0A642UI33_DIURU</name>
<keyword evidence="3" id="KW-0804">Transcription</keyword>
<keyword evidence="6" id="KW-0175">Coiled coil</keyword>
<evidence type="ECO:0000313" key="9">
    <source>
        <dbReference type="Proteomes" id="UP000449547"/>
    </source>
</evidence>
<reference evidence="8 9" key="1">
    <citation type="submission" date="2019-07" db="EMBL/GenBank/DDBJ databases">
        <title>Genome assembly of two rare yeast pathogens: Diutina rugosa and Trichomonascus ciferrii.</title>
        <authorList>
            <person name="Mixao V."/>
            <person name="Saus E."/>
            <person name="Hansen A."/>
            <person name="Lass-Flor C."/>
            <person name="Gabaldon T."/>
        </authorList>
    </citation>
    <scope>NUCLEOTIDE SEQUENCE [LARGE SCALE GENOMIC DNA]</scope>
    <source>
        <strain evidence="8 9">CBS 613</strain>
    </source>
</reference>
<evidence type="ECO:0000259" key="7">
    <source>
        <dbReference type="PROSITE" id="PS51037"/>
    </source>
</evidence>
<dbReference type="VEuPathDB" id="FungiDB:DIURU_004294"/>
<sequence length="227" mass="26541">MNRRLKNVSVSVPIVYGNSAVKLTPEMRKPNTPPDHTHEWTVFFKPVVDDVDLTPLIKRVTFKLHETYDSPVRSIEKPPYQVTETGWGEFEIIIKIHFHSGPDLGLNEKNFQIFHGLKLHPYNPQTDHSNASNTTVAANGDVHSVLYDELVFSEPTELTFEYLTKYPVNMLPYKLSDPDKRDQEYIRSDETDELARLDVYLEKIKHEIERQRNEYQELEQEKFALIQ</sequence>
<dbReference type="InterPro" id="IPR055129">
    <property type="entry name" value="YEATS_dom"/>
</dbReference>
<comment type="caution">
    <text evidence="8">The sequence shown here is derived from an EMBL/GenBank/DDBJ whole genome shotgun (WGS) entry which is preliminary data.</text>
</comment>
<evidence type="ECO:0000256" key="1">
    <source>
        <dbReference type="ARBA" id="ARBA00022408"/>
    </source>
</evidence>
<evidence type="ECO:0000256" key="6">
    <source>
        <dbReference type="SAM" id="Coils"/>
    </source>
</evidence>
<protein>
    <recommendedName>
        <fullName evidence="1">Protein AF-9 homolog</fullName>
    </recommendedName>
</protein>
<accession>A0A642UI33</accession>
<feature type="coiled-coil region" evidence="6">
    <location>
        <begin position="194"/>
        <end position="221"/>
    </location>
</feature>
<dbReference type="GO" id="GO:0000785">
    <property type="term" value="C:chromatin"/>
    <property type="evidence" value="ECO:0007669"/>
    <property type="project" value="UniProtKB-ARBA"/>
</dbReference>
<dbReference type="OrthoDB" id="16041at2759"/>
<dbReference type="InterPro" id="IPR038704">
    <property type="entry name" value="YEAST_sf"/>
</dbReference>
<keyword evidence="2" id="KW-0805">Transcription regulation</keyword>